<comment type="caution">
    <text evidence="2">The sequence shown here is derived from an EMBL/GenBank/DDBJ whole genome shotgun (WGS) entry which is preliminary data.</text>
</comment>
<name>A0ABU9D419_9PROT</name>
<proteinExistence type="predicted"/>
<dbReference type="Proteomes" id="UP001446205">
    <property type="component" value="Unassembled WGS sequence"/>
</dbReference>
<dbReference type="RefSeq" id="WP_341369378.1">
    <property type="nucleotide sequence ID" value="NZ_JBBPCO010000001.1"/>
</dbReference>
<reference evidence="2 3" key="1">
    <citation type="submission" date="2024-04" db="EMBL/GenBank/DDBJ databases">
        <authorList>
            <person name="Abashina T."/>
            <person name="Shaikin A."/>
        </authorList>
    </citation>
    <scope>NUCLEOTIDE SEQUENCE [LARGE SCALE GENOMIC DNA]</scope>
    <source>
        <strain evidence="2 3">AAFK</strain>
    </source>
</reference>
<accession>A0ABU9D419</accession>
<dbReference type="InterPro" id="IPR003768">
    <property type="entry name" value="ScpA"/>
</dbReference>
<protein>
    <recommendedName>
        <fullName evidence="1">Segregation and condensation protein A</fullName>
    </recommendedName>
</protein>
<evidence type="ECO:0000313" key="2">
    <source>
        <dbReference type="EMBL" id="MEK8088312.1"/>
    </source>
</evidence>
<dbReference type="Gene3D" id="6.10.250.2410">
    <property type="match status" value="1"/>
</dbReference>
<dbReference type="Pfam" id="PF02616">
    <property type="entry name" value="SMC_ScpA"/>
    <property type="match status" value="1"/>
</dbReference>
<evidence type="ECO:0000313" key="3">
    <source>
        <dbReference type="Proteomes" id="UP001446205"/>
    </source>
</evidence>
<organism evidence="2 3">
    <name type="scientific">Thermithiobacillus plumbiphilus</name>
    <dbReference type="NCBI Taxonomy" id="1729899"/>
    <lineage>
        <taxon>Bacteria</taxon>
        <taxon>Pseudomonadati</taxon>
        <taxon>Pseudomonadota</taxon>
        <taxon>Acidithiobacillia</taxon>
        <taxon>Acidithiobacillales</taxon>
        <taxon>Thermithiobacillaceae</taxon>
        <taxon>Thermithiobacillus</taxon>
    </lineage>
</organism>
<sequence>MSQESGALALAAPGVAGPEQAALAFVRGAPLNVLPKDLYIPPDALEVFLESFAGPLDLLLYLIKRSEMDILDIPIAEVTRQYMAYVDLMRATRLELAAEYLLMAAHLAEIKSRMLLPRPVNPESAEPEDPRAELVRRLQVYAQFQAAAARLDELPQAGRDFWPAVLPPEDRPMLLRPPAATLQDLLAALGGLRHRAELYAEHQVRTELLSVRARMVDLLDWLNEPARAGRFWPFAQLLRPAEGALGLVVTLMAMLELGRAQDLQFQQEQPFAPIHVRAA</sequence>
<dbReference type="PANTHER" id="PTHR33969:SF2">
    <property type="entry name" value="SEGREGATION AND CONDENSATION PROTEIN A"/>
    <property type="match status" value="1"/>
</dbReference>
<evidence type="ECO:0000256" key="1">
    <source>
        <dbReference type="ARBA" id="ARBA00044777"/>
    </source>
</evidence>
<dbReference type="EMBL" id="JBBPCO010000001">
    <property type="protein sequence ID" value="MEK8088312.1"/>
    <property type="molecule type" value="Genomic_DNA"/>
</dbReference>
<dbReference type="PANTHER" id="PTHR33969">
    <property type="entry name" value="SEGREGATION AND CONDENSATION PROTEIN A"/>
    <property type="match status" value="1"/>
</dbReference>
<keyword evidence="3" id="KW-1185">Reference proteome</keyword>
<gene>
    <name evidence="2" type="ORF">WOB96_00905</name>
</gene>